<feature type="compositionally biased region" description="Low complexity" evidence="1">
    <location>
        <begin position="1"/>
        <end position="15"/>
    </location>
</feature>
<gene>
    <name evidence="2" type="ORF">PPROV_000366200</name>
</gene>
<proteinExistence type="predicted"/>
<keyword evidence="3" id="KW-1185">Reference proteome</keyword>
<accession>A0A830HGL5</accession>
<organism evidence="2 3">
    <name type="scientific">Pycnococcus provasolii</name>
    <dbReference type="NCBI Taxonomy" id="41880"/>
    <lineage>
        <taxon>Eukaryota</taxon>
        <taxon>Viridiplantae</taxon>
        <taxon>Chlorophyta</taxon>
        <taxon>Pseudoscourfieldiophyceae</taxon>
        <taxon>Pseudoscourfieldiales</taxon>
        <taxon>Pycnococcaceae</taxon>
        <taxon>Pycnococcus</taxon>
    </lineage>
</organism>
<feature type="region of interest" description="Disordered" evidence="1">
    <location>
        <begin position="1"/>
        <end position="28"/>
    </location>
</feature>
<reference evidence="2" key="1">
    <citation type="submission" date="2020-10" db="EMBL/GenBank/DDBJ databases">
        <title>Unveiling of a novel bifunctional photoreceptor, Dualchrome1, isolated from a cosmopolitan green alga.</title>
        <authorList>
            <person name="Suzuki S."/>
            <person name="Kawachi M."/>
        </authorList>
    </citation>
    <scope>NUCLEOTIDE SEQUENCE</scope>
    <source>
        <strain evidence="2">NIES 2893</strain>
    </source>
</reference>
<evidence type="ECO:0000256" key="1">
    <source>
        <dbReference type="SAM" id="MobiDB-lite"/>
    </source>
</evidence>
<feature type="region of interest" description="Disordered" evidence="1">
    <location>
        <begin position="504"/>
        <end position="553"/>
    </location>
</feature>
<evidence type="ECO:0000313" key="3">
    <source>
        <dbReference type="Proteomes" id="UP000660262"/>
    </source>
</evidence>
<feature type="compositionally biased region" description="Pro residues" evidence="1">
    <location>
        <begin position="510"/>
        <end position="540"/>
    </location>
</feature>
<dbReference type="EMBL" id="BNJQ01000009">
    <property type="protein sequence ID" value="GHP04910.1"/>
    <property type="molecule type" value="Genomic_DNA"/>
</dbReference>
<feature type="region of interest" description="Disordered" evidence="1">
    <location>
        <begin position="128"/>
        <end position="147"/>
    </location>
</feature>
<dbReference type="Proteomes" id="UP000660262">
    <property type="component" value="Unassembled WGS sequence"/>
</dbReference>
<evidence type="ECO:0000313" key="2">
    <source>
        <dbReference type="EMBL" id="GHP04910.1"/>
    </source>
</evidence>
<comment type="caution">
    <text evidence="2">The sequence shown here is derived from an EMBL/GenBank/DDBJ whole genome shotgun (WGS) entry which is preliminary data.</text>
</comment>
<protein>
    <submittedName>
        <fullName evidence="2">Uncharacterized protein</fullName>
    </submittedName>
</protein>
<name>A0A830HGL5_9CHLO</name>
<sequence>MGRRVGASASSGAPDAPSPLTPPADRTHRDLDLNGPEFRGATPAFAATHATQLKLALDSELPDQAAWVLNTLAVSSCDPSACLAFQQCAGLLDALARSISRHLRTICATPIVATTAAFASASAGAQAKAQAPMQPNGKRKRDDGVSPAAAAAAATTSALAPSSSSSSWWWDLEPELFEEESEHEHAHQTVGAAVTVLRNAASASSTNCFCIARSQAAVAALAECMLALATFADQPRRDGDTPAIPPAILEAGEASLDVVLRGSSAIAENSLHGAWRGFHHANVDDKGKPRLCVEGRALLNGICGLVRQRRLGLVQVSAIAALAGLAATQVGLDFMASFAGEGGSIQQLQAQAPPGTRVISLVAALADSLACGSGVQYMSASSAQVASMQEMEVTHAATYILCRLLNLPSNLRPSALVQAELARRHAAHSFVHRLIRLAQVTHKPAQQGGRSWTEACGQISVSTLTTLSVDEHWRAVLKHQEHLLIGAALSCRADISRQLADALRNMERPPGAPPPPSSRPPPSRPPPPGGKPGIPPPPPPKRGRPLKSPLKEK</sequence>
<dbReference type="InterPro" id="IPR051425">
    <property type="entry name" value="Formin_Homology"/>
</dbReference>
<dbReference type="PANTHER" id="PTHR45725:SF18">
    <property type="entry name" value="ORC1-LIKE AAA ATPASE DOMAIN-CONTAINING PROTEIN"/>
    <property type="match status" value="1"/>
</dbReference>
<dbReference type="PANTHER" id="PTHR45725">
    <property type="entry name" value="FORMIN HOMOLOGY 2 FAMILY MEMBER"/>
    <property type="match status" value="1"/>
</dbReference>
<dbReference type="AlphaFoldDB" id="A0A830HGL5"/>